<dbReference type="EMBL" id="JAHCVJ010000005">
    <property type="protein sequence ID" value="MBT0665220.1"/>
    <property type="molecule type" value="Genomic_DNA"/>
</dbReference>
<comment type="function">
    <text evidence="6">Responsible for synthesis of pseudouridine from uracil.</text>
</comment>
<dbReference type="Gene3D" id="3.10.290.10">
    <property type="entry name" value="RNA-binding S4 domain"/>
    <property type="match status" value="1"/>
</dbReference>
<dbReference type="GO" id="GO:0120159">
    <property type="term" value="F:rRNA pseudouridine synthase activity"/>
    <property type="evidence" value="ECO:0007669"/>
    <property type="project" value="UniProtKB-ARBA"/>
</dbReference>
<dbReference type="CDD" id="cd02869">
    <property type="entry name" value="PseudoU_synth_RluA_like"/>
    <property type="match status" value="1"/>
</dbReference>
<dbReference type="InterPro" id="IPR036986">
    <property type="entry name" value="S4_RNA-bd_sf"/>
</dbReference>
<dbReference type="EC" id="5.4.99.-" evidence="6"/>
<organism evidence="8 9">
    <name type="scientific">Geoanaerobacter pelophilus</name>
    <dbReference type="NCBI Taxonomy" id="60036"/>
    <lineage>
        <taxon>Bacteria</taxon>
        <taxon>Pseudomonadati</taxon>
        <taxon>Thermodesulfobacteriota</taxon>
        <taxon>Desulfuromonadia</taxon>
        <taxon>Geobacterales</taxon>
        <taxon>Geobacteraceae</taxon>
        <taxon>Geoanaerobacter</taxon>
    </lineage>
</organism>
<proteinExistence type="inferred from homology"/>
<keyword evidence="3 6" id="KW-0413">Isomerase</keyword>
<dbReference type="InterPro" id="IPR006145">
    <property type="entry name" value="PsdUridine_synth_RsuA/RluA"/>
</dbReference>
<dbReference type="SUPFAM" id="SSF55120">
    <property type="entry name" value="Pseudouridine synthase"/>
    <property type="match status" value="1"/>
</dbReference>
<sequence length="325" mass="35657">MNIIEIDFPEDSASERLDQFIANSIAELSRASVHRLIAAGEITVNGLEAKPSLKLKGGEHISVNLPPPESCEADPEDIPLDILYEDSDVIVVNKPAGMVVHPGAGNSHGTLVNALLGHCTDLSGIGGAIRPGIVHRIDKDTSGVIIAAKNDHAHQSLALQFKEHTIKRVYFALVFGSPKTDTGHISSAIGRHPVDRKKMSSKSKYGKEAVTHWKVLARYEGVTLMRLRLETGRTHQIRVHMSEAGYPLVGDQLYGTESRLMAIRDTRVRALLKSLSRQALHAKTLGFIHPTSGQYLEFDTDLPEDMQRVLQQMEVQQQNSEGVCS</sequence>
<name>A0AAW4L5Z0_9BACT</name>
<dbReference type="FunFam" id="3.30.2350.10:FF:000006">
    <property type="entry name" value="Pseudouridine synthase"/>
    <property type="match status" value="1"/>
</dbReference>
<accession>A0AAW4L5Z0</accession>
<keyword evidence="9" id="KW-1185">Reference proteome</keyword>
<evidence type="ECO:0000256" key="6">
    <source>
        <dbReference type="RuleBase" id="RU362028"/>
    </source>
</evidence>
<dbReference type="CDD" id="cd00165">
    <property type="entry name" value="S4"/>
    <property type="match status" value="1"/>
</dbReference>
<comment type="catalytic activity">
    <reaction evidence="6">
        <text>a uridine in RNA = a pseudouridine in RNA</text>
        <dbReference type="Rhea" id="RHEA:48348"/>
        <dbReference type="Rhea" id="RHEA-COMP:12068"/>
        <dbReference type="Rhea" id="RHEA-COMP:12069"/>
        <dbReference type="ChEBI" id="CHEBI:65314"/>
        <dbReference type="ChEBI" id="CHEBI:65315"/>
    </reaction>
</comment>
<comment type="caution">
    <text evidence="8">The sequence shown here is derived from an EMBL/GenBank/DDBJ whole genome shotgun (WGS) entry which is preliminary data.</text>
</comment>
<evidence type="ECO:0000259" key="7">
    <source>
        <dbReference type="SMART" id="SM00363"/>
    </source>
</evidence>
<dbReference type="PANTHER" id="PTHR21600:SF44">
    <property type="entry name" value="RIBOSOMAL LARGE SUBUNIT PSEUDOURIDINE SYNTHASE D"/>
    <property type="match status" value="1"/>
</dbReference>
<dbReference type="InterPro" id="IPR006225">
    <property type="entry name" value="PsdUridine_synth_RluC/D"/>
</dbReference>
<dbReference type="InterPro" id="IPR020103">
    <property type="entry name" value="PsdUridine_synth_cat_dom_sf"/>
</dbReference>
<dbReference type="InterPro" id="IPR006224">
    <property type="entry name" value="PsdUridine_synth_RluA-like_CS"/>
</dbReference>
<dbReference type="Gene3D" id="3.30.2350.10">
    <property type="entry name" value="Pseudouridine synthase"/>
    <property type="match status" value="1"/>
</dbReference>
<dbReference type="Pfam" id="PF01479">
    <property type="entry name" value="S4"/>
    <property type="match status" value="1"/>
</dbReference>
<dbReference type="InterPro" id="IPR002942">
    <property type="entry name" value="S4_RNA-bd"/>
</dbReference>
<dbReference type="GO" id="GO:0003723">
    <property type="term" value="F:RNA binding"/>
    <property type="evidence" value="ECO:0007669"/>
    <property type="project" value="UniProtKB-KW"/>
</dbReference>
<dbReference type="PROSITE" id="PS01129">
    <property type="entry name" value="PSI_RLU"/>
    <property type="match status" value="1"/>
</dbReference>
<keyword evidence="2 5" id="KW-0694">RNA-binding</keyword>
<dbReference type="RefSeq" id="WP_214171994.1">
    <property type="nucleotide sequence ID" value="NZ_JAHCVJ010000005.1"/>
</dbReference>
<dbReference type="PANTHER" id="PTHR21600">
    <property type="entry name" value="MITOCHONDRIAL RNA PSEUDOURIDINE SYNTHASE"/>
    <property type="match status" value="1"/>
</dbReference>
<evidence type="ECO:0000313" key="9">
    <source>
        <dbReference type="Proteomes" id="UP000811899"/>
    </source>
</evidence>
<dbReference type="Pfam" id="PF00849">
    <property type="entry name" value="PseudoU_synth_2"/>
    <property type="match status" value="1"/>
</dbReference>
<dbReference type="InterPro" id="IPR050188">
    <property type="entry name" value="RluA_PseudoU_synthase"/>
</dbReference>
<evidence type="ECO:0000256" key="4">
    <source>
        <dbReference type="PIRSR" id="PIRSR606225-1"/>
    </source>
</evidence>
<evidence type="ECO:0000256" key="3">
    <source>
        <dbReference type="ARBA" id="ARBA00023235"/>
    </source>
</evidence>
<dbReference type="SUPFAM" id="SSF55174">
    <property type="entry name" value="Alpha-L RNA-binding motif"/>
    <property type="match status" value="1"/>
</dbReference>
<dbReference type="PROSITE" id="PS50889">
    <property type="entry name" value="S4"/>
    <property type="match status" value="1"/>
</dbReference>
<feature type="active site" evidence="4">
    <location>
        <position position="138"/>
    </location>
</feature>
<evidence type="ECO:0000256" key="5">
    <source>
        <dbReference type="PROSITE-ProRule" id="PRU00182"/>
    </source>
</evidence>
<gene>
    <name evidence="8" type="ORF">KI809_13010</name>
</gene>
<dbReference type="AlphaFoldDB" id="A0AAW4L5Z0"/>
<dbReference type="SMART" id="SM00363">
    <property type="entry name" value="S4"/>
    <property type="match status" value="1"/>
</dbReference>
<feature type="domain" description="RNA-binding S4" evidence="7">
    <location>
        <begin position="15"/>
        <end position="72"/>
    </location>
</feature>
<evidence type="ECO:0000256" key="2">
    <source>
        <dbReference type="ARBA" id="ARBA00022884"/>
    </source>
</evidence>
<comment type="similarity">
    <text evidence="1 6">Belongs to the pseudouridine synthase RluA family.</text>
</comment>
<dbReference type="Proteomes" id="UP000811899">
    <property type="component" value="Unassembled WGS sequence"/>
</dbReference>
<evidence type="ECO:0000256" key="1">
    <source>
        <dbReference type="ARBA" id="ARBA00010876"/>
    </source>
</evidence>
<evidence type="ECO:0000313" key="8">
    <source>
        <dbReference type="EMBL" id="MBT0665220.1"/>
    </source>
</evidence>
<dbReference type="NCBIfam" id="TIGR00005">
    <property type="entry name" value="rluA_subfam"/>
    <property type="match status" value="1"/>
</dbReference>
<dbReference type="GO" id="GO:0000455">
    <property type="term" value="P:enzyme-directed rRNA pseudouridine synthesis"/>
    <property type="evidence" value="ECO:0007669"/>
    <property type="project" value="TreeGrafter"/>
</dbReference>
<protein>
    <recommendedName>
        <fullName evidence="6">Pseudouridine synthase</fullName>
        <ecNumber evidence="6">5.4.99.-</ecNumber>
    </recommendedName>
</protein>
<reference evidence="8 9" key="1">
    <citation type="submission" date="2021-05" db="EMBL/GenBank/DDBJ databases">
        <title>The draft genome of Geobacter pelophilus DSM 12255.</title>
        <authorList>
            <person name="Xu Z."/>
            <person name="Masuda Y."/>
            <person name="Itoh H."/>
            <person name="Senoo K."/>
        </authorList>
    </citation>
    <scope>NUCLEOTIDE SEQUENCE [LARGE SCALE GENOMIC DNA]</scope>
    <source>
        <strain evidence="8 9">DSM 12255</strain>
    </source>
</reference>